<dbReference type="Proteomes" id="UP000324781">
    <property type="component" value="Unassembled WGS sequence"/>
</dbReference>
<keyword evidence="9" id="KW-0326">Glycosidase</keyword>
<dbReference type="GO" id="GO:0005975">
    <property type="term" value="P:carbohydrate metabolic process"/>
    <property type="evidence" value="ECO:0007669"/>
    <property type="project" value="InterPro"/>
</dbReference>
<feature type="domain" description="Beta-mannosidase-like galactose-binding" evidence="16">
    <location>
        <begin position="9"/>
        <end position="175"/>
    </location>
</feature>
<evidence type="ECO:0000256" key="8">
    <source>
        <dbReference type="ARBA" id="ARBA00023180"/>
    </source>
</evidence>
<proteinExistence type="inferred from homology"/>
<keyword evidence="8" id="KW-0325">Glycoprotein</keyword>
<evidence type="ECO:0000313" key="17">
    <source>
        <dbReference type="EMBL" id="SHI80430.1"/>
    </source>
</evidence>
<dbReference type="InterPro" id="IPR036156">
    <property type="entry name" value="Beta-gal/glucu_dom_sf"/>
</dbReference>
<evidence type="ECO:0000256" key="3">
    <source>
        <dbReference type="ARBA" id="ARBA00004740"/>
    </source>
</evidence>
<dbReference type="Gene3D" id="3.20.20.80">
    <property type="entry name" value="Glycosidases"/>
    <property type="match status" value="1"/>
</dbReference>
<dbReference type="SUPFAM" id="SSF49785">
    <property type="entry name" value="Galactose-binding domain-like"/>
    <property type="match status" value="1"/>
</dbReference>
<evidence type="ECO:0000256" key="4">
    <source>
        <dbReference type="ARBA" id="ARBA00011738"/>
    </source>
</evidence>
<dbReference type="Pfam" id="PF17753">
    <property type="entry name" value="Ig_mannosidase"/>
    <property type="match status" value="1"/>
</dbReference>
<evidence type="ECO:0000256" key="1">
    <source>
        <dbReference type="ARBA" id="ARBA00000829"/>
    </source>
</evidence>
<keyword evidence="7" id="KW-0378">Hydrolase</keyword>
<dbReference type="InterPro" id="IPR017853">
    <property type="entry name" value="GH"/>
</dbReference>
<accession>A0A1M6E4Y7</accession>
<evidence type="ECO:0000256" key="11">
    <source>
        <dbReference type="ARBA" id="ARBA00041069"/>
    </source>
</evidence>
<dbReference type="Gene3D" id="2.60.40.10">
    <property type="entry name" value="Immunoglobulins"/>
    <property type="match status" value="2"/>
</dbReference>
<evidence type="ECO:0000259" key="13">
    <source>
        <dbReference type="Pfam" id="PF00703"/>
    </source>
</evidence>
<dbReference type="InterPro" id="IPR006102">
    <property type="entry name" value="Ig-like_GH2"/>
</dbReference>
<sequence length="816" mass="94545">MKRMLDGTWTLEKERRPVAAAKVPGSVYESLLDAGLIPDPFWRDNEEEAYRVCEEDYAFSRTFEADEALLSQDEVWLVCEGLDTLATVLLNGRTVGKAENMHRTYKFPIKDYLRLGENHLCIRFSSPVDYVRKMDRKRPVWGASHTMPGYQHIRKAHCMFGWDWGPVLPDMGIWRSIAIQGYRIAALEDVRFRQRHWENRVELSAEITVKRFREGRLTAEMTILHPDGSVTHACTGFEQEGCVLETMVENPRLWWPNGYGDQPLYRVKVIIRDQEILDEREYEIGLRTVELSTGRDQWGREFAFVVNGVRIFAMGANYIPEDCLLGRRTPEKTERLIRDCVRANFNMLRIWGGGHYADDYLLSLCDRYGILVWQDFAFACALYDLNPAFRENIAREVEDNVRRMRHHACLALWCGNNEIETGLVNWDIPANDKLRADYIDLFERLIPGILAQHDDEHSYWPSSPSSFGGFQRPEDVNCGDTHYWDVWHGMKPFEDYRNHYFRFCSEFGFQSFPAMKTIESFTLPQDRNIFSYVMERHQKNETANGRILAYLSQNYRYPRDLRQLVYASQLLQAEAIAFGVEHMRRNRGRCMGALYWQLNDCWPVASWSSIDYHGRWKALHYAAKRFFAPVLLSCDLGEGVGILNVSNERRIPFSGVVRWFIRNNDGSVVREDSAPAEVPALSARNIAELDLAEEIAAKEVRMNRYLEYELLEGGQVISRGTSLFVKPKHYHFSDPGITWRVEESEAAFVIRLQSKAYARFVELSVPDRDLVFSDNYFDLTAGREWVVTVEKAQLPDGFSAHELAGLLSVNSVFDIA</sequence>
<dbReference type="GO" id="GO:0005576">
    <property type="term" value="C:extracellular region"/>
    <property type="evidence" value="ECO:0007669"/>
    <property type="project" value="UniProtKB-SubCell"/>
</dbReference>
<evidence type="ECO:0000256" key="10">
    <source>
        <dbReference type="ARBA" id="ARBA00038429"/>
    </source>
</evidence>
<dbReference type="InterPro" id="IPR041447">
    <property type="entry name" value="Mannosidase_ig"/>
</dbReference>
<evidence type="ECO:0000256" key="2">
    <source>
        <dbReference type="ARBA" id="ARBA00004613"/>
    </source>
</evidence>
<dbReference type="GO" id="GO:0006516">
    <property type="term" value="P:glycoprotein catabolic process"/>
    <property type="evidence" value="ECO:0007669"/>
    <property type="project" value="TreeGrafter"/>
</dbReference>
<feature type="domain" description="Mannosidase Ig/CBM-like" evidence="15">
    <location>
        <begin position="644"/>
        <end position="729"/>
    </location>
</feature>
<evidence type="ECO:0000256" key="5">
    <source>
        <dbReference type="ARBA" id="ARBA00012754"/>
    </source>
</evidence>
<gene>
    <name evidence="17" type="ORF">SAMN05444373_101043</name>
</gene>
<dbReference type="AlphaFoldDB" id="A0A1M6E4Y7"/>
<dbReference type="Pfam" id="PF17786">
    <property type="entry name" value="Mannosidase_ig"/>
    <property type="match status" value="1"/>
</dbReference>
<evidence type="ECO:0000256" key="12">
    <source>
        <dbReference type="ARBA" id="ARBA00041614"/>
    </source>
</evidence>
<dbReference type="GO" id="GO:0004567">
    <property type="term" value="F:beta-mannosidase activity"/>
    <property type="evidence" value="ECO:0007669"/>
    <property type="project" value="UniProtKB-EC"/>
</dbReference>
<evidence type="ECO:0000256" key="7">
    <source>
        <dbReference type="ARBA" id="ARBA00022801"/>
    </source>
</evidence>
<keyword evidence="6" id="KW-0964">Secreted</keyword>
<name>A0A1M6E4Y7_9FIRM</name>
<evidence type="ECO:0000313" key="18">
    <source>
        <dbReference type="Proteomes" id="UP000324781"/>
    </source>
</evidence>
<dbReference type="InterPro" id="IPR008979">
    <property type="entry name" value="Galactose-bd-like_sf"/>
</dbReference>
<evidence type="ECO:0000256" key="6">
    <source>
        <dbReference type="ARBA" id="ARBA00022525"/>
    </source>
</evidence>
<evidence type="ECO:0000256" key="9">
    <source>
        <dbReference type="ARBA" id="ARBA00023295"/>
    </source>
</evidence>
<dbReference type="EC" id="3.2.1.25" evidence="5"/>
<evidence type="ECO:0000259" key="16">
    <source>
        <dbReference type="Pfam" id="PF22666"/>
    </source>
</evidence>
<dbReference type="PANTHER" id="PTHR43730:SF1">
    <property type="entry name" value="BETA-MANNOSIDASE"/>
    <property type="match status" value="1"/>
</dbReference>
<dbReference type="InterPro" id="IPR050887">
    <property type="entry name" value="Beta-mannosidase_GH2"/>
</dbReference>
<evidence type="ECO:0000259" key="14">
    <source>
        <dbReference type="Pfam" id="PF17753"/>
    </source>
</evidence>
<evidence type="ECO:0000259" key="15">
    <source>
        <dbReference type="Pfam" id="PF17786"/>
    </source>
</evidence>
<dbReference type="SUPFAM" id="SSF49303">
    <property type="entry name" value="beta-Galactosidase/glucuronidase domain"/>
    <property type="match status" value="2"/>
</dbReference>
<feature type="domain" description="Beta-mannosidase Ig-fold" evidence="14">
    <location>
        <begin position="733"/>
        <end position="814"/>
    </location>
</feature>
<dbReference type="FunFam" id="3.20.20.80:FF:000050">
    <property type="entry name" value="Beta-mannosidase B"/>
    <property type="match status" value="1"/>
</dbReference>
<dbReference type="RefSeq" id="WP_188118382.1">
    <property type="nucleotide sequence ID" value="NZ_FQZP01000010.1"/>
</dbReference>
<dbReference type="EMBL" id="FQZP01000010">
    <property type="protein sequence ID" value="SHI80430.1"/>
    <property type="molecule type" value="Genomic_DNA"/>
</dbReference>
<feature type="domain" description="Glycoside hydrolase family 2 immunoglobulin-like beta-sandwich" evidence="13">
    <location>
        <begin position="187"/>
        <end position="287"/>
    </location>
</feature>
<dbReference type="Pfam" id="PF00703">
    <property type="entry name" value="Glyco_hydro_2"/>
    <property type="match status" value="1"/>
</dbReference>
<protein>
    <recommendedName>
        <fullName evidence="11">Beta-mannosidase B</fullName>
        <ecNumber evidence="5">3.2.1.25</ecNumber>
    </recommendedName>
    <alternativeName>
        <fullName evidence="12">Mannanase B</fullName>
    </alternativeName>
</protein>
<dbReference type="InterPro" id="IPR054593">
    <property type="entry name" value="Beta-mannosidase-like_N2"/>
</dbReference>
<comment type="subunit">
    <text evidence="4">Homodimer.</text>
</comment>
<dbReference type="SUPFAM" id="SSF51445">
    <property type="entry name" value="(Trans)glycosidases"/>
    <property type="match status" value="1"/>
</dbReference>
<organism evidence="17 18">
    <name type="scientific">Thermoclostridium caenicola</name>
    <dbReference type="NCBI Taxonomy" id="659425"/>
    <lineage>
        <taxon>Bacteria</taxon>
        <taxon>Bacillati</taxon>
        <taxon>Bacillota</taxon>
        <taxon>Clostridia</taxon>
        <taxon>Eubacteriales</taxon>
        <taxon>Oscillospiraceae</taxon>
        <taxon>Thermoclostridium</taxon>
    </lineage>
</organism>
<dbReference type="PANTHER" id="PTHR43730">
    <property type="entry name" value="BETA-MANNOSIDASE"/>
    <property type="match status" value="1"/>
</dbReference>
<reference evidence="17 18" key="1">
    <citation type="submission" date="2016-11" db="EMBL/GenBank/DDBJ databases">
        <authorList>
            <person name="Varghese N."/>
            <person name="Submissions S."/>
        </authorList>
    </citation>
    <scope>NUCLEOTIDE SEQUENCE [LARGE SCALE GENOMIC DNA]</scope>
    <source>
        <strain evidence="17 18">DSM 19027</strain>
    </source>
</reference>
<comment type="catalytic activity">
    <reaction evidence="1">
        <text>Hydrolysis of terminal, non-reducing beta-D-mannose residues in beta-D-mannosides.</text>
        <dbReference type="EC" id="3.2.1.25"/>
    </reaction>
</comment>
<comment type="similarity">
    <text evidence="10">Belongs to the glycosyl hydrolase 2 family. Beta-mannosidase B subfamily.</text>
</comment>
<dbReference type="InterPro" id="IPR013783">
    <property type="entry name" value="Ig-like_fold"/>
</dbReference>
<comment type="pathway">
    <text evidence="3">Glycan metabolism; N-glycan degradation.</text>
</comment>
<dbReference type="InterPro" id="IPR041625">
    <property type="entry name" value="Beta-mannosidase_Ig"/>
</dbReference>
<keyword evidence="18" id="KW-1185">Reference proteome</keyword>
<dbReference type="Pfam" id="PF22666">
    <property type="entry name" value="Glyco_hydro_2_N2"/>
    <property type="match status" value="1"/>
</dbReference>
<dbReference type="Gene3D" id="2.60.120.260">
    <property type="entry name" value="Galactose-binding domain-like"/>
    <property type="match status" value="1"/>
</dbReference>
<comment type="subcellular location">
    <subcellularLocation>
        <location evidence="2">Secreted</location>
    </subcellularLocation>
</comment>